<evidence type="ECO:0008006" key="3">
    <source>
        <dbReference type="Google" id="ProtNLM"/>
    </source>
</evidence>
<name>A0A4R5N7B5_9LACO</name>
<evidence type="ECO:0000313" key="2">
    <source>
        <dbReference type="Proteomes" id="UP000295681"/>
    </source>
</evidence>
<dbReference type="RefSeq" id="WP_133264643.1">
    <property type="nucleotide sequence ID" value="NZ_JAGYGP010000001.1"/>
</dbReference>
<organism evidence="1 2">
    <name type="scientific">Leuconostoc fallax</name>
    <dbReference type="NCBI Taxonomy" id="1251"/>
    <lineage>
        <taxon>Bacteria</taxon>
        <taxon>Bacillati</taxon>
        <taxon>Bacillota</taxon>
        <taxon>Bacilli</taxon>
        <taxon>Lactobacillales</taxon>
        <taxon>Lactobacillaceae</taxon>
        <taxon>Leuconostoc</taxon>
    </lineage>
</organism>
<accession>A0A4R5N7B5</accession>
<dbReference type="STRING" id="907931.GCA_000165675_00134"/>
<dbReference type="EMBL" id="PUFI01000015">
    <property type="protein sequence ID" value="TDG67714.1"/>
    <property type="molecule type" value="Genomic_DNA"/>
</dbReference>
<gene>
    <name evidence="1" type="ORF">C5L23_001513</name>
</gene>
<evidence type="ECO:0000313" key="1">
    <source>
        <dbReference type="EMBL" id="TDG67714.1"/>
    </source>
</evidence>
<sequence length="357" mass="41651">MKQGQRAQVKKMRNLKKKQTYKQAGHVKPFDFNEWAGFLRARYYLMYHDKYDQKTFEVASFFFDDLLAMIVQQHFTQFTSNERAAVNLNEAMQATLVNSEDRDWRYFILLVPVLFDMQKLLVKESQVNTYFIASAPKFDINFWRMIVRTVLAVNFFKWQGKDVAEMMKTSNAIDELQYKFLSQNDEDDDFDLQTIGETFRGLAPVVATTDDVKQDVEVMVLSQDLVDAELVYAQRRLEDFKAAAIKDVVSDNVLHLLYAYHEGMAKIYGRTHKTWDAESLKQFTKQELFDYWQPQWQDLDGIGGELRAYLKFLSQKKAINGLGKLLKGIEGLDHYIDVMAINTLLAQLTPKELETLN</sequence>
<comment type="caution">
    <text evidence="1">The sequence shown here is derived from an EMBL/GenBank/DDBJ whole genome shotgun (WGS) entry which is preliminary data.</text>
</comment>
<keyword evidence="2" id="KW-1185">Reference proteome</keyword>
<dbReference type="Proteomes" id="UP000295681">
    <property type="component" value="Unassembled WGS sequence"/>
</dbReference>
<proteinExistence type="predicted"/>
<dbReference type="AlphaFoldDB" id="A0A4R5N7B5"/>
<reference evidence="1 2" key="1">
    <citation type="journal article" date="2019" name="Appl. Microbiol. Biotechnol.">
        <title>Uncovering carbohydrate metabolism through a genotype-phenotype association study of 56 lactic acid bacteria genomes.</title>
        <authorList>
            <person name="Buron-Moles G."/>
            <person name="Chailyan A."/>
            <person name="Dolejs I."/>
            <person name="Forster J."/>
            <person name="Miks M.H."/>
        </authorList>
    </citation>
    <scope>NUCLEOTIDE SEQUENCE [LARGE SCALE GENOMIC DNA]</scope>
    <source>
        <strain evidence="1 2">ATCC 700006</strain>
    </source>
</reference>
<protein>
    <recommendedName>
        <fullName evidence="3">Metaphase chromosome protein 1</fullName>
    </recommendedName>
</protein>